<dbReference type="Gene3D" id="3.40.630.30">
    <property type="match status" value="1"/>
</dbReference>
<dbReference type="PROSITE" id="PS51186">
    <property type="entry name" value="GNAT"/>
    <property type="match status" value="1"/>
</dbReference>
<dbReference type="RefSeq" id="WP_087229571.1">
    <property type="nucleotide sequence ID" value="NZ_JAKNHQ010000002.1"/>
</dbReference>
<evidence type="ECO:0000313" key="2">
    <source>
        <dbReference type="EMBL" id="MCG4609658.1"/>
    </source>
</evidence>
<comment type="caution">
    <text evidence="2">The sequence shown here is derived from an EMBL/GenBank/DDBJ whole genome shotgun (WGS) entry which is preliminary data.</text>
</comment>
<dbReference type="EMBL" id="JAKNHQ010000002">
    <property type="protein sequence ID" value="MCG4609658.1"/>
    <property type="molecule type" value="Genomic_DNA"/>
</dbReference>
<proteinExistence type="predicted"/>
<dbReference type="Proteomes" id="UP001298681">
    <property type="component" value="Unassembled WGS sequence"/>
</dbReference>
<gene>
    <name evidence="2" type="ORF">L0P57_01685</name>
</gene>
<feature type="domain" description="N-acetyltransferase" evidence="1">
    <location>
        <begin position="2"/>
        <end position="151"/>
    </location>
</feature>
<dbReference type="CDD" id="cd04301">
    <property type="entry name" value="NAT_SF"/>
    <property type="match status" value="1"/>
</dbReference>
<sequence>MKFIRHMDQKDDIFQKAFSLYQVSFPEKEQRSLDDHIRALADPRFFCETIWEGEQFCGLIFYWELSGFQYIEHLAIEPSLRGSGIGSRCLEEFCKRNQKIVLEIDPPIDDISIRRKSFYERLGFHYNGYYYIHPSYQKGCTPHQLLILSWPKPITEEEYRTFIRDMWEIVMLYSQNSASVGECRTPLSEKVYPYSKNS</sequence>
<dbReference type="SUPFAM" id="SSF55729">
    <property type="entry name" value="Acyl-CoA N-acyltransferases (Nat)"/>
    <property type="match status" value="1"/>
</dbReference>
<accession>A0ABS9MFR9</accession>
<evidence type="ECO:0000313" key="3">
    <source>
        <dbReference type="Proteomes" id="UP001298681"/>
    </source>
</evidence>
<keyword evidence="3" id="KW-1185">Reference proteome</keyword>
<protein>
    <submittedName>
        <fullName evidence="2">GNAT family N-acetyltransferase</fullName>
    </submittedName>
</protein>
<organism evidence="2 3">
    <name type="scientific">Anaeromassilibacillus senegalensis</name>
    <dbReference type="NCBI Taxonomy" id="1673717"/>
    <lineage>
        <taxon>Bacteria</taxon>
        <taxon>Bacillati</taxon>
        <taxon>Bacillota</taxon>
        <taxon>Clostridia</taxon>
        <taxon>Eubacteriales</taxon>
        <taxon>Acutalibacteraceae</taxon>
        <taxon>Anaeromassilibacillus</taxon>
    </lineage>
</organism>
<evidence type="ECO:0000259" key="1">
    <source>
        <dbReference type="PROSITE" id="PS51186"/>
    </source>
</evidence>
<dbReference type="InterPro" id="IPR000182">
    <property type="entry name" value="GNAT_dom"/>
</dbReference>
<name>A0ABS9MFR9_9FIRM</name>
<dbReference type="InterPro" id="IPR016181">
    <property type="entry name" value="Acyl_CoA_acyltransferase"/>
</dbReference>
<reference evidence="2 3" key="1">
    <citation type="submission" date="2022-01" db="EMBL/GenBank/DDBJ databases">
        <title>Collection of gut derived symbiotic bacterial strains cultured from healthy donors.</title>
        <authorList>
            <person name="Lin H."/>
            <person name="Kohout C."/>
            <person name="Waligurski E."/>
            <person name="Pamer E.G."/>
        </authorList>
    </citation>
    <scope>NUCLEOTIDE SEQUENCE [LARGE SCALE GENOMIC DNA]</scope>
    <source>
        <strain evidence="2 3">DFI.7.58</strain>
    </source>
</reference>
<dbReference type="Pfam" id="PF00583">
    <property type="entry name" value="Acetyltransf_1"/>
    <property type="match status" value="1"/>
</dbReference>